<proteinExistence type="predicted"/>
<sequence>MRVALLSALGERYGEPGIGLQPFAGRSVLALQVDAALALGCERIVCLAESATPEIAELQRQAESANARFNAITAHRTLSGMVSANDEVLVLAPGLLVDGNWLVDRFSQRPGLAVLPIEIGLEHGFERIDRDRAWGGALLVRGDAVEALTALPPDGDAVAGLLRIALQRGARAIPVPESSLDDGRWSLVRSENHARRLEALWLGRHVPSPGFSESGDVGGYVIARFLSGKSRSQSWPVILGMTAILLAIGGGVAGWSGRVAGGLIALMASAALGNIAYHLYRFIRAGKPDGWIRALPGIRNSILDIALVALSFGKQDEGQWYGVYVALVLVVAMRLSEEATAPTWSRPFADRFLVISLALIATLSGFPVIGIGIIALVVLFLRLVKPFTRS</sequence>
<keyword evidence="1" id="KW-0812">Transmembrane</keyword>
<keyword evidence="1" id="KW-0472">Membrane</keyword>
<feature type="transmembrane region" description="Helical" evidence="1">
    <location>
        <begin position="318"/>
        <end position="336"/>
    </location>
</feature>
<feature type="transmembrane region" description="Helical" evidence="1">
    <location>
        <begin position="348"/>
        <end position="381"/>
    </location>
</feature>
<evidence type="ECO:0000313" key="2">
    <source>
        <dbReference type="EMBL" id="QSB43918.1"/>
    </source>
</evidence>
<feature type="transmembrane region" description="Helical" evidence="1">
    <location>
        <begin position="234"/>
        <end position="253"/>
    </location>
</feature>
<organism evidence="2 3">
    <name type="scientific">Tsuneonella flava</name>
    <dbReference type="NCBI Taxonomy" id="2055955"/>
    <lineage>
        <taxon>Bacteria</taxon>
        <taxon>Pseudomonadati</taxon>
        <taxon>Pseudomonadota</taxon>
        <taxon>Alphaproteobacteria</taxon>
        <taxon>Sphingomonadales</taxon>
        <taxon>Erythrobacteraceae</taxon>
        <taxon>Tsuneonella</taxon>
    </lineage>
</organism>
<feature type="transmembrane region" description="Helical" evidence="1">
    <location>
        <begin position="292"/>
        <end position="312"/>
    </location>
</feature>
<dbReference type="SUPFAM" id="SSF53448">
    <property type="entry name" value="Nucleotide-diphospho-sugar transferases"/>
    <property type="match status" value="1"/>
</dbReference>
<dbReference type="Proteomes" id="UP000663637">
    <property type="component" value="Chromosome"/>
</dbReference>
<dbReference type="InterPro" id="IPR029044">
    <property type="entry name" value="Nucleotide-diphossugar_trans"/>
</dbReference>
<reference evidence="2 3" key="1">
    <citation type="submission" date="2020-09" db="EMBL/GenBank/DDBJ databases">
        <title>Complete genome sequence of altererythrobacter flavus SS-21NJ, isolated from Dongying oil sludge in Shandong province.</title>
        <authorList>
            <person name="Sun S."/>
            <person name="Zhang Z."/>
        </authorList>
    </citation>
    <scope>NUCLEOTIDE SEQUENCE [LARGE SCALE GENOMIC DNA]</scope>
    <source>
        <strain evidence="2 3">SS-21NJ</strain>
    </source>
</reference>
<keyword evidence="3" id="KW-1185">Reference proteome</keyword>
<keyword evidence="1" id="KW-1133">Transmembrane helix</keyword>
<evidence type="ECO:0000256" key="1">
    <source>
        <dbReference type="SAM" id="Phobius"/>
    </source>
</evidence>
<protein>
    <submittedName>
        <fullName evidence="2">Uncharacterized protein</fullName>
    </submittedName>
</protein>
<name>A0ABX7K7N3_9SPHN</name>
<gene>
    <name evidence="2" type="ORF">IDJ81_11240</name>
</gene>
<dbReference type="EMBL" id="CP061510">
    <property type="protein sequence ID" value="QSB43918.1"/>
    <property type="molecule type" value="Genomic_DNA"/>
</dbReference>
<feature type="transmembrane region" description="Helical" evidence="1">
    <location>
        <begin position="259"/>
        <end position="280"/>
    </location>
</feature>
<dbReference type="RefSeq" id="WP_205441176.1">
    <property type="nucleotide sequence ID" value="NZ_CP061510.1"/>
</dbReference>
<accession>A0ABX7K7N3</accession>
<evidence type="ECO:0000313" key="3">
    <source>
        <dbReference type="Proteomes" id="UP000663637"/>
    </source>
</evidence>